<dbReference type="GO" id="GO:0004467">
    <property type="term" value="F:long-chain fatty acid-CoA ligase activity"/>
    <property type="evidence" value="ECO:0007669"/>
    <property type="project" value="TreeGrafter"/>
</dbReference>
<dbReference type="GO" id="GO:0005886">
    <property type="term" value="C:plasma membrane"/>
    <property type="evidence" value="ECO:0007669"/>
    <property type="project" value="UniProtKB-SubCell"/>
</dbReference>
<keyword evidence="10" id="KW-0445">Lipid transport</keyword>
<gene>
    <name evidence="16" type="ORF">LMG27198_18490</name>
</gene>
<dbReference type="Pfam" id="PF00501">
    <property type="entry name" value="AMP-binding"/>
    <property type="match status" value="1"/>
</dbReference>
<dbReference type="Pfam" id="PF13193">
    <property type="entry name" value="AMP-binding_C"/>
    <property type="match status" value="1"/>
</dbReference>
<evidence type="ECO:0000256" key="2">
    <source>
        <dbReference type="ARBA" id="ARBA00006432"/>
    </source>
</evidence>
<sequence length="583" mass="63881">MTAEASGGSVNKDWLRALKLTARIGENPARTLPDAFDEVARARPDAIALLSDSETFTFGGLAARSLHYARWAISQGLHKGDAVALVMEGRADYIAIWLGLSRIGVVTALINHNLTGAALTHCIRIAAPRVILCGTRFATACAELPPELEDVRLFVHDAAFVARLDAQSARPLDLPPTERPTLEDHALYIYTSGTTGLPKAAIVSHRRILSWALWFQGLIDVTPQDRMYNCLPLYHSVGGVVAVWATLLGGGSVLLRERFSASAFWPDIVKHECTLFQYIGELCRYLVHAAPSAEEGRHRLRMAIGNGLRPDVWPIFQQRFGIPRILEFYAATESNFSLYNVEGEPGAIGRIPAFLRARQSVRLVKFDEEAEAPARGPDGFCVACAADEAGEAIARIADDFEGYLDRAASEKKILRDVFEPGDAWMRSGDLMRKDARGFFYFVDRVGDSFRWKGENVSTAEVAEAIASYPGVRDVSVYGVEIPGRDGRAGMAAIVPDAGFDLAGLHAHLAARLPSYARPLFVRIAPALEVTETFKHRKRELAGEGFDPRRTRRDPVFFASPGGSIYLALDLALYEKIIGGAIAF</sequence>
<evidence type="ECO:0000256" key="10">
    <source>
        <dbReference type="ARBA" id="ARBA00023055"/>
    </source>
</evidence>
<keyword evidence="5" id="KW-0436">Ligase</keyword>
<dbReference type="NCBIfam" id="NF006134">
    <property type="entry name" value="PRK08279.1"/>
    <property type="match status" value="1"/>
</dbReference>
<dbReference type="GO" id="GO:0005524">
    <property type="term" value="F:ATP binding"/>
    <property type="evidence" value="ECO:0007669"/>
    <property type="project" value="UniProtKB-KW"/>
</dbReference>
<accession>A0A9W6LRW0</accession>
<evidence type="ECO:0000313" key="17">
    <source>
        <dbReference type="Proteomes" id="UP001144323"/>
    </source>
</evidence>
<evidence type="ECO:0000256" key="11">
    <source>
        <dbReference type="ARBA" id="ARBA00023136"/>
    </source>
</evidence>
<dbReference type="SUPFAM" id="SSF56801">
    <property type="entry name" value="Acetyl-CoA synthetase-like"/>
    <property type="match status" value="1"/>
</dbReference>
<feature type="domain" description="AMP-dependent synthetase/ligase" evidence="14">
    <location>
        <begin position="36"/>
        <end position="351"/>
    </location>
</feature>
<keyword evidence="11" id="KW-0472">Membrane</keyword>
<dbReference type="InterPro" id="IPR042099">
    <property type="entry name" value="ANL_N_sf"/>
</dbReference>
<evidence type="ECO:0000256" key="8">
    <source>
        <dbReference type="ARBA" id="ARBA00022840"/>
    </source>
</evidence>
<evidence type="ECO:0000256" key="13">
    <source>
        <dbReference type="ARBA" id="ARBA00046271"/>
    </source>
</evidence>
<dbReference type="EMBL" id="BSEC01000001">
    <property type="protein sequence ID" value="GLI92857.1"/>
    <property type="molecule type" value="Genomic_DNA"/>
</dbReference>
<evidence type="ECO:0000256" key="4">
    <source>
        <dbReference type="ARBA" id="ARBA00022475"/>
    </source>
</evidence>
<dbReference type="InterPro" id="IPR020845">
    <property type="entry name" value="AMP-binding_CS"/>
</dbReference>
<keyword evidence="7" id="KW-0547">Nucleotide-binding</keyword>
<dbReference type="InterPro" id="IPR000873">
    <property type="entry name" value="AMP-dep_synth/lig_dom"/>
</dbReference>
<dbReference type="InterPro" id="IPR045851">
    <property type="entry name" value="AMP-bd_C_sf"/>
</dbReference>
<evidence type="ECO:0000256" key="9">
    <source>
        <dbReference type="ARBA" id="ARBA00022989"/>
    </source>
</evidence>
<keyword evidence="8" id="KW-0067">ATP-binding</keyword>
<reference evidence="16" key="1">
    <citation type="journal article" date="2023" name="Int. J. Syst. Evol. Microbiol.">
        <title>Methylocystis iwaonis sp. nov., a type II methane-oxidizing bacterium from surface soil of a rice paddy field in Japan, and emended description of the genus Methylocystis (ex Whittenbury et al. 1970) Bowman et al. 1993.</title>
        <authorList>
            <person name="Kaise H."/>
            <person name="Sawadogo J.B."/>
            <person name="Alam M.S."/>
            <person name="Ueno C."/>
            <person name="Dianou D."/>
            <person name="Shinjo R."/>
            <person name="Asakawa S."/>
        </authorList>
    </citation>
    <scope>NUCLEOTIDE SEQUENCE</scope>
    <source>
        <strain evidence="16">LMG27198</strain>
    </source>
</reference>
<organism evidence="16 17">
    <name type="scientific">Methylocystis echinoides</name>
    <dbReference type="NCBI Taxonomy" id="29468"/>
    <lineage>
        <taxon>Bacteria</taxon>
        <taxon>Pseudomonadati</taxon>
        <taxon>Pseudomonadota</taxon>
        <taxon>Alphaproteobacteria</taxon>
        <taxon>Hyphomicrobiales</taxon>
        <taxon>Methylocystaceae</taxon>
        <taxon>Methylocystis</taxon>
    </lineage>
</organism>
<dbReference type="AlphaFoldDB" id="A0A9W6LRW0"/>
<evidence type="ECO:0000256" key="1">
    <source>
        <dbReference type="ARBA" id="ARBA00004651"/>
    </source>
</evidence>
<keyword evidence="6" id="KW-0812">Transmembrane</keyword>
<evidence type="ECO:0000259" key="14">
    <source>
        <dbReference type="Pfam" id="PF00501"/>
    </source>
</evidence>
<keyword evidence="3" id="KW-0813">Transport</keyword>
<keyword evidence="9" id="KW-1133">Transmembrane helix</keyword>
<keyword evidence="4" id="KW-1003">Cell membrane</keyword>
<dbReference type="InterPro" id="IPR025110">
    <property type="entry name" value="AMP-bd_C"/>
</dbReference>
<evidence type="ECO:0000256" key="12">
    <source>
        <dbReference type="ARBA" id="ARBA00023140"/>
    </source>
</evidence>
<dbReference type="PANTHER" id="PTHR43107">
    <property type="entry name" value="LONG-CHAIN FATTY ACID TRANSPORT PROTEIN"/>
    <property type="match status" value="1"/>
</dbReference>
<dbReference type="FunFam" id="3.40.50.12780:FF:000019">
    <property type="entry name" value="Long-chain fatty acid transporter"/>
    <property type="match status" value="1"/>
</dbReference>
<dbReference type="GO" id="GO:0044539">
    <property type="term" value="P:long-chain fatty acid import into cell"/>
    <property type="evidence" value="ECO:0007669"/>
    <property type="project" value="TreeGrafter"/>
</dbReference>
<comment type="caution">
    <text evidence="16">The sequence shown here is derived from an EMBL/GenBank/DDBJ whole genome shotgun (WGS) entry which is preliminary data.</text>
</comment>
<dbReference type="Proteomes" id="UP001144323">
    <property type="component" value="Unassembled WGS sequence"/>
</dbReference>
<dbReference type="GO" id="GO:0005324">
    <property type="term" value="F:long-chain fatty acid transmembrane transporter activity"/>
    <property type="evidence" value="ECO:0007669"/>
    <property type="project" value="TreeGrafter"/>
</dbReference>
<keyword evidence="17" id="KW-1185">Reference proteome</keyword>
<dbReference type="PROSITE" id="PS00455">
    <property type="entry name" value="AMP_BINDING"/>
    <property type="match status" value="1"/>
</dbReference>
<dbReference type="Gene3D" id="3.30.300.30">
    <property type="match status" value="1"/>
</dbReference>
<evidence type="ECO:0000313" key="16">
    <source>
        <dbReference type="EMBL" id="GLI92857.1"/>
    </source>
</evidence>
<comment type="subcellular location">
    <subcellularLocation>
        <location evidence="1">Cell membrane</location>
        <topology evidence="1">Multi-pass membrane protein</topology>
    </subcellularLocation>
    <subcellularLocation>
        <location evidence="13">Peroxisome membrane</location>
    </subcellularLocation>
</comment>
<evidence type="ECO:0000259" key="15">
    <source>
        <dbReference type="Pfam" id="PF13193"/>
    </source>
</evidence>
<name>A0A9W6LRW0_9HYPH</name>
<evidence type="ECO:0000256" key="6">
    <source>
        <dbReference type="ARBA" id="ARBA00022692"/>
    </source>
</evidence>
<evidence type="ECO:0000256" key="3">
    <source>
        <dbReference type="ARBA" id="ARBA00022448"/>
    </source>
</evidence>
<dbReference type="Gene3D" id="3.40.50.12780">
    <property type="entry name" value="N-terminal domain of ligase-like"/>
    <property type="match status" value="1"/>
</dbReference>
<evidence type="ECO:0000256" key="5">
    <source>
        <dbReference type="ARBA" id="ARBA00022598"/>
    </source>
</evidence>
<dbReference type="FunFam" id="3.30.300.30:FF:000002">
    <property type="entry name" value="Long-chain fatty acid transport protein 1"/>
    <property type="match status" value="1"/>
</dbReference>
<feature type="domain" description="AMP-binding enzyme C-terminal" evidence="15">
    <location>
        <begin position="460"/>
        <end position="534"/>
    </location>
</feature>
<proteinExistence type="inferred from homology"/>
<evidence type="ECO:0000256" key="7">
    <source>
        <dbReference type="ARBA" id="ARBA00022741"/>
    </source>
</evidence>
<keyword evidence="12" id="KW-0576">Peroxisome</keyword>
<comment type="similarity">
    <text evidence="2">Belongs to the ATP-dependent AMP-binding enzyme family.</text>
</comment>
<protein>
    <submittedName>
        <fullName evidence="16">Long-chain-acyl-CoA synthetase</fullName>
    </submittedName>
</protein>
<dbReference type="PANTHER" id="PTHR43107:SF15">
    <property type="entry name" value="FATTY ACID TRANSPORT PROTEIN 3, ISOFORM A"/>
    <property type="match status" value="1"/>
</dbReference>